<name>A0ABV6LZ06_9ACTN</name>
<reference evidence="1 2" key="1">
    <citation type="submission" date="2024-09" db="EMBL/GenBank/DDBJ databases">
        <authorList>
            <person name="Sun Q."/>
            <person name="Mori K."/>
        </authorList>
    </citation>
    <scope>NUCLEOTIDE SEQUENCE [LARGE SCALE GENOMIC DNA]</scope>
    <source>
        <strain evidence="1 2">TBRC 3947</strain>
    </source>
</reference>
<evidence type="ECO:0000313" key="1">
    <source>
        <dbReference type="EMBL" id="MFC0527665.1"/>
    </source>
</evidence>
<dbReference type="InterPro" id="IPR000415">
    <property type="entry name" value="Nitroreductase-like"/>
</dbReference>
<dbReference type="Gene3D" id="3.40.109.10">
    <property type="entry name" value="NADH Oxidase"/>
    <property type="match status" value="1"/>
</dbReference>
<accession>A0ABV6LZ06</accession>
<gene>
    <name evidence="1" type="ORF">ACFFIA_08335</name>
</gene>
<comment type="caution">
    <text evidence="1">The sequence shown here is derived from an EMBL/GenBank/DDBJ whole genome shotgun (WGS) entry which is preliminary data.</text>
</comment>
<dbReference type="RefSeq" id="WP_377248304.1">
    <property type="nucleotide sequence ID" value="NZ_JBHLUH010000009.1"/>
</dbReference>
<keyword evidence="2" id="KW-1185">Reference proteome</keyword>
<evidence type="ECO:0008006" key="3">
    <source>
        <dbReference type="Google" id="ProtNLM"/>
    </source>
</evidence>
<protein>
    <recommendedName>
        <fullName evidence="3">Nitroreductase domain-containing protein</fullName>
    </recommendedName>
</protein>
<dbReference type="SUPFAM" id="SSF55469">
    <property type="entry name" value="FMN-dependent nitroreductase-like"/>
    <property type="match status" value="1"/>
</dbReference>
<evidence type="ECO:0000313" key="2">
    <source>
        <dbReference type="Proteomes" id="UP001589867"/>
    </source>
</evidence>
<proteinExistence type="predicted"/>
<dbReference type="Proteomes" id="UP001589867">
    <property type="component" value="Unassembled WGS sequence"/>
</dbReference>
<sequence length="95" mass="10363">MITTGYDTAVLDKAVRTAIRAPSMHNSQPWRFRLRDGGIEVRVDRERLRTALGRFGVPQMVMRIGYGQPGVPTPRRAAAEVVDERDGAPTAGGAS</sequence>
<organism evidence="1 2">
    <name type="scientific">Phytohabitans kaempferiae</name>
    <dbReference type="NCBI Taxonomy" id="1620943"/>
    <lineage>
        <taxon>Bacteria</taxon>
        <taxon>Bacillati</taxon>
        <taxon>Actinomycetota</taxon>
        <taxon>Actinomycetes</taxon>
        <taxon>Micromonosporales</taxon>
        <taxon>Micromonosporaceae</taxon>
    </lineage>
</organism>
<dbReference type="EMBL" id="JBHLUH010000009">
    <property type="protein sequence ID" value="MFC0527665.1"/>
    <property type="molecule type" value="Genomic_DNA"/>
</dbReference>